<dbReference type="SFLD" id="SFLDS00003">
    <property type="entry name" value="Haloacid_Dehalogenase"/>
    <property type="match status" value="1"/>
</dbReference>
<comment type="subcellular location">
    <subcellularLocation>
        <location evidence="1">Membrane</location>
        <topology evidence="1">Multi-pass membrane protein</topology>
    </subcellularLocation>
</comment>
<dbReference type="PRINTS" id="PR00119">
    <property type="entry name" value="CATATPASE"/>
</dbReference>
<evidence type="ECO:0000256" key="2">
    <source>
        <dbReference type="ARBA" id="ARBA00005675"/>
    </source>
</evidence>
<feature type="compositionally biased region" description="Acidic residues" evidence="9">
    <location>
        <begin position="410"/>
        <end position="429"/>
    </location>
</feature>
<keyword evidence="5" id="KW-0067">ATP-binding</keyword>
<dbReference type="InterPro" id="IPR006068">
    <property type="entry name" value="ATPase_P-typ_cation-transptr_C"/>
</dbReference>
<evidence type="ECO:0000256" key="6">
    <source>
        <dbReference type="ARBA" id="ARBA00022967"/>
    </source>
</evidence>
<feature type="compositionally biased region" description="Basic and acidic residues" evidence="9">
    <location>
        <begin position="30"/>
        <end position="42"/>
    </location>
</feature>
<evidence type="ECO:0000259" key="11">
    <source>
        <dbReference type="SMART" id="SM00831"/>
    </source>
</evidence>
<protein>
    <submittedName>
        <fullName evidence="12">HAD-IC family P-type ATPase</fullName>
    </submittedName>
</protein>
<keyword evidence="7 10" id="KW-1133">Transmembrane helix</keyword>
<name>A0A839A5P3_9LACT</name>
<dbReference type="GO" id="GO:0006883">
    <property type="term" value="P:intracellular sodium ion homeostasis"/>
    <property type="evidence" value="ECO:0007669"/>
    <property type="project" value="TreeGrafter"/>
</dbReference>
<dbReference type="GO" id="GO:0016887">
    <property type="term" value="F:ATP hydrolysis activity"/>
    <property type="evidence" value="ECO:0007669"/>
    <property type="project" value="InterPro"/>
</dbReference>
<evidence type="ECO:0000256" key="8">
    <source>
        <dbReference type="ARBA" id="ARBA00023136"/>
    </source>
</evidence>
<sequence length="921" mass="101537">MSEIYKRKLEEVLEEFDTSVEEGLNESQVEENREEHGENKLEESETKSKWEIFLENLNNIIVYLLGVAAVISVIMGDWVEAIAILLAVFISVFTGYFVEVGAQKSVEALQSMVDTKAKVRRNGEEIEIDSTELVPGDILILGEGDAIAADGRLISANNFAVMEAALTGESEAVDKDADATFEEDEALGDQLNMVFSGTAVTRGKAEAVVTGIGMNTEVGQISEMLDEDKDRESPLDKEIDKLGKALIIVAFVAAGLVLLIGILNGQDTAEMLHVAVILAVAAIPEAMPAVETITLSNGMSTMADHEALVKSLSAVETLGSTSIIASDKTGTLTENQMMVEHLIIKNDEKYEVTGNGYEPKGTVKYNGEVVDVEAENIHDTAALNDNDQDLLKLITNGFLSSDAKLVKQDEADENEEAENDGEYTIEGDPTDGALTVLGHKIGMSPEFLKETEFEQLAEIPFDSEKKYMATFHKLPDNIYRFIMKGALDVVAEYTDIDDEEREFWSEKNELLTEEGNRVIGLASYTVEDENEANEITEDIEGWFDNNRKILTIDGLFGIMDPPREDVAESIKQTQEAGITVKMITGDHPRTASVIAKEIGINNWENTMTGKEIDKMHDSSDFINRIRETAVFARVSPENKLQIVRAFQDEGEVVAMTGDGVNDAPALNGADIGVAMGIRGTEVAKEASDMILTDDRYSTIVDAVREGRIIFENIKKYVSFLFACNMVEIVSILFTIIFLLPMPIQPLHILFLNLLIDIGPAIALAYEEAEDNVMDHPPRDPEKGLVNRQFLSRIIISGIFIGLGAFGVFFLFHNFTDVSLEYAQTATFTYMAIAQLMHIFNVRKFKSFGLDRTLFHNKFLVGAMALGVALQLVAVYLPFMNNVLGTEPLTLKTWGIILGFAAVATFIVHWLKMLTNKIGAEE</sequence>
<feature type="transmembrane region" description="Helical" evidence="10">
    <location>
        <begin position="821"/>
        <end position="839"/>
    </location>
</feature>
<dbReference type="Proteomes" id="UP000571018">
    <property type="component" value="Unassembled WGS sequence"/>
</dbReference>
<feature type="transmembrane region" description="Helical" evidence="10">
    <location>
        <begin position="789"/>
        <end position="809"/>
    </location>
</feature>
<dbReference type="GO" id="GO:0005524">
    <property type="term" value="F:ATP binding"/>
    <property type="evidence" value="ECO:0007669"/>
    <property type="project" value="UniProtKB-KW"/>
</dbReference>
<dbReference type="AlphaFoldDB" id="A0A839A5P3"/>
<evidence type="ECO:0000256" key="10">
    <source>
        <dbReference type="SAM" id="Phobius"/>
    </source>
</evidence>
<dbReference type="SUPFAM" id="SSF81653">
    <property type="entry name" value="Calcium ATPase, transduction domain A"/>
    <property type="match status" value="1"/>
</dbReference>
<dbReference type="PANTHER" id="PTHR43294:SF20">
    <property type="entry name" value="P-TYPE ATPASE"/>
    <property type="match status" value="1"/>
</dbReference>
<dbReference type="PROSITE" id="PS00154">
    <property type="entry name" value="ATPASE_E1_E2"/>
    <property type="match status" value="1"/>
</dbReference>
<keyword evidence="4" id="KW-0547">Nucleotide-binding</keyword>
<dbReference type="Pfam" id="PF00689">
    <property type="entry name" value="Cation_ATPase_C"/>
    <property type="match status" value="1"/>
</dbReference>
<evidence type="ECO:0000256" key="7">
    <source>
        <dbReference type="ARBA" id="ARBA00022989"/>
    </source>
</evidence>
<dbReference type="PRINTS" id="PR00120">
    <property type="entry name" value="HATPASE"/>
</dbReference>
<organism evidence="12 13">
    <name type="scientific">Ruoffia halotolerans</name>
    <dbReference type="NCBI Taxonomy" id="2748684"/>
    <lineage>
        <taxon>Bacteria</taxon>
        <taxon>Bacillati</taxon>
        <taxon>Bacillota</taxon>
        <taxon>Bacilli</taxon>
        <taxon>Lactobacillales</taxon>
        <taxon>Aerococcaceae</taxon>
        <taxon>Ruoffia</taxon>
    </lineage>
</organism>
<proteinExistence type="inferred from homology"/>
<keyword evidence="3 10" id="KW-0812">Transmembrane</keyword>
<dbReference type="InterPro" id="IPR008250">
    <property type="entry name" value="ATPase_P-typ_transduc_dom_A_sf"/>
</dbReference>
<dbReference type="NCBIfam" id="TIGR01494">
    <property type="entry name" value="ATPase_P-type"/>
    <property type="match status" value="2"/>
</dbReference>
<comment type="caution">
    <text evidence="12">The sequence shown here is derived from an EMBL/GenBank/DDBJ whole genome shotgun (WGS) entry which is preliminary data.</text>
</comment>
<feature type="transmembrane region" description="Helical" evidence="10">
    <location>
        <begin position="57"/>
        <end position="75"/>
    </location>
</feature>
<evidence type="ECO:0000256" key="9">
    <source>
        <dbReference type="SAM" id="MobiDB-lite"/>
    </source>
</evidence>
<dbReference type="Gene3D" id="3.40.1110.10">
    <property type="entry name" value="Calcium-transporting ATPase, cytoplasmic domain N"/>
    <property type="match status" value="1"/>
</dbReference>
<evidence type="ECO:0000256" key="1">
    <source>
        <dbReference type="ARBA" id="ARBA00004141"/>
    </source>
</evidence>
<dbReference type="GO" id="GO:1902600">
    <property type="term" value="P:proton transmembrane transport"/>
    <property type="evidence" value="ECO:0007669"/>
    <property type="project" value="TreeGrafter"/>
</dbReference>
<keyword evidence="6" id="KW-1278">Translocase</keyword>
<dbReference type="SUPFAM" id="SSF56784">
    <property type="entry name" value="HAD-like"/>
    <property type="match status" value="1"/>
</dbReference>
<evidence type="ECO:0000313" key="12">
    <source>
        <dbReference type="EMBL" id="MBA5729140.1"/>
    </source>
</evidence>
<feature type="transmembrane region" description="Helical" evidence="10">
    <location>
        <begin position="716"/>
        <end position="740"/>
    </location>
</feature>
<dbReference type="RefSeq" id="WP_218930845.1">
    <property type="nucleotide sequence ID" value="NZ_JACAOA010000010.1"/>
</dbReference>
<feature type="transmembrane region" description="Helical" evidence="10">
    <location>
        <begin position="859"/>
        <end position="878"/>
    </location>
</feature>
<feature type="region of interest" description="Disordered" evidence="9">
    <location>
        <begin position="16"/>
        <end position="42"/>
    </location>
</feature>
<feature type="domain" description="Cation-transporting P-type ATPase N-terminal" evidence="11">
    <location>
        <begin position="3"/>
        <end position="77"/>
    </location>
</feature>
<feature type="transmembrane region" description="Helical" evidence="10">
    <location>
        <begin position="245"/>
        <end position="265"/>
    </location>
</feature>
<dbReference type="InterPro" id="IPR018303">
    <property type="entry name" value="ATPase_P-typ_P_site"/>
</dbReference>
<dbReference type="SFLD" id="SFLDG00002">
    <property type="entry name" value="C1.7:_P-type_atpase_like"/>
    <property type="match status" value="1"/>
</dbReference>
<dbReference type="PANTHER" id="PTHR43294">
    <property type="entry name" value="SODIUM/POTASSIUM-TRANSPORTING ATPASE SUBUNIT ALPHA"/>
    <property type="match status" value="1"/>
</dbReference>
<dbReference type="Gene3D" id="2.70.150.10">
    <property type="entry name" value="Calcium-transporting ATPase, cytoplasmic transduction domain A"/>
    <property type="match status" value="1"/>
</dbReference>
<dbReference type="InterPro" id="IPR023299">
    <property type="entry name" value="ATPase_P-typ_cyto_dom_N"/>
</dbReference>
<dbReference type="GO" id="GO:0005391">
    <property type="term" value="F:P-type sodium:potassium-exchanging transporter activity"/>
    <property type="evidence" value="ECO:0007669"/>
    <property type="project" value="TreeGrafter"/>
</dbReference>
<dbReference type="InterPro" id="IPR036412">
    <property type="entry name" value="HAD-like_sf"/>
</dbReference>
<evidence type="ECO:0000256" key="3">
    <source>
        <dbReference type="ARBA" id="ARBA00022692"/>
    </source>
</evidence>
<keyword evidence="13" id="KW-1185">Reference proteome</keyword>
<dbReference type="EMBL" id="JACAOA010000010">
    <property type="protein sequence ID" value="MBA5729140.1"/>
    <property type="molecule type" value="Genomic_DNA"/>
</dbReference>
<dbReference type="SUPFAM" id="SSF81665">
    <property type="entry name" value="Calcium ATPase, transmembrane domain M"/>
    <property type="match status" value="1"/>
</dbReference>
<dbReference type="Gene3D" id="3.40.50.1000">
    <property type="entry name" value="HAD superfamily/HAD-like"/>
    <property type="match status" value="1"/>
</dbReference>
<dbReference type="GO" id="GO:0005886">
    <property type="term" value="C:plasma membrane"/>
    <property type="evidence" value="ECO:0007669"/>
    <property type="project" value="TreeGrafter"/>
</dbReference>
<dbReference type="InterPro" id="IPR050510">
    <property type="entry name" value="Cation_transp_ATPase_P-type"/>
</dbReference>
<feature type="transmembrane region" description="Helical" evidence="10">
    <location>
        <begin position="81"/>
        <end position="102"/>
    </location>
</feature>
<gene>
    <name evidence="12" type="ORF">HW423_05005</name>
</gene>
<dbReference type="Pfam" id="PF00122">
    <property type="entry name" value="E1-E2_ATPase"/>
    <property type="match status" value="1"/>
</dbReference>
<dbReference type="InterPro" id="IPR001757">
    <property type="entry name" value="P_typ_ATPase"/>
</dbReference>
<evidence type="ECO:0000256" key="5">
    <source>
        <dbReference type="ARBA" id="ARBA00022840"/>
    </source>
</evidence>
<dbReference type="InterPro" id="IPR023298">
    <property type="entry name" value="ATPase_P-typ_TM_dom_sf"/>
</dbReference>
<evidence type="ECO:0000256" key="4">
    <source>
        <dbReference type="ARBA" id="ARBA00022741"/>
    </source>
</evidence>
<dbReference type="InterPro" id="IPR004014">
    <property type="entry name" value="ATPase_P-typ_cation-transptr_N"/>
</dbReference>
<dbReference type="SUPFAM" id="SSF81660">
    <property type="entry name" value="Metal cation-transporting ATPase, ATP-binding domain N"/>
    <property type="match status" value="1"/>
</dbReference>
<feature type="transmembrane region" description="Helical" evidence="10">
    <location>
        <begin position="890"/>
        <end position="910"/>
    </location>
</feature>
<evidence type="ECO:0000313" key="13">
    <source>
        <dbReference type="Proteomes" id="UP000571018"/>
    </source>
</evidence>
<feature type="region of interest" description="Disordered" evidence="9">
    <location>
        <begin position="409"/>
        <end position="429"/>
    </location>
</feature>
<dbReference type="GO" id="GO:1990573">
    <property type="term" value="P:potassium ion import across plasma membrane"/>
    <property type="evidence" value="ECO:0007669"/>
    <property type="project" value="TreeGrafter"/>
</dbReference>
<dbReference type="InterPro" id="IPR059000">
    <property type="entry name" value="ATPase_P-type_domA"/>
</dbReference>
<dbReference type="SFLD" id="SFLDF00027">
    <property type="entry name" value="p-type_atpase"/>
    <property type="match status" value="1"/>
</dbReference>
<feature type="transmembrane region" description="Helical" evidence="10">
    <location>
        <begin position="746"/>
        <end position="768"/>
    </location>
</feature>
<dbReference type="SMART" id="SM00831">
    <property type="entry name" value="Cation_ATPase_N"/>
    <property type="match status" value="1"/>
</dbReference>
<keyword evidence="8 10" id="KW-0472">Membrane</keyword>
<dbReference type="GO" id="GO:0030007">
    <property type="term" value="P:intracellular potassium ion homeostasis"/>
    <property type="evidence" value="ECO:0007669"/>
    <property type="project" value="TreeGrafter"/>
</dbReference>
<dbReference type="Pfam" id="PF13246">
    <property type="entry name" value="Cation_ATPase"/>
    <property type="match status" value="1"/>
</dbReference>
<accession>A0A839A5P3</accession>
<dbReference type="GO" id="GO:0036376">
    <property type="term" value="P:sodium ion export across plasma membrane"/>
    <property type="evidence" value="ECO:0007669"/>
    <property type="project" value="TreeGrafter"/>
</dbReference>
<dbReference type="Pfam" id="PF00690">
    <property type="entry name" value="Cation_ATPase_N"/>
    <property type="match status" value="1"/>
</dbReference>
<feature type="transmembrane region" description="Helical" evidence="10">
    <location>
        <begin position="271"/>
        <end position="290"/>
    </location>
</feature>
<dbReference type="InterPro" id="IPR023214">
    <property type="entry name" value="HAD_sf"/>
</dbReference>
<reference evidence="12 13" key="1">
    <citation type="submission" date="2020-06" db="EMBL/GenBank/DDBJ databases">
        <title>Reclassification of Facklamia ignava, Facklamia soureckii and Facklami tabacinasalis as Falseniella iganva gen. nov., comb. nov., Hutsoniella ignava gen. nov., comb. nov., and Ruoffia tabacinasalis gen. nov., comb. nov and description of Ruoffia haltotolerans sp. nov., isolated from hypersaline Inland Sea of Qatar.</title>
        <authorList>
            <person name="Fotedar R."/>
            <person name="Sankaranarayanan K."/>
            <person name="Lawson P."/>
            <person name="Caldwell M."/>
            <person name="Zeyara A."/>
            <person name="Al Malki A."/>
            <person name="Ali M."/>
        </authorList>
    </citation>
    <scope>NUCLEOTIDE SEQUENCE [LARGE SCALE GENOMIC DNA]</scope>
    <source>
        <strain evidence="12 13">INB8</strain>
    </source>
</reference>
<dbReference type="FunFam" id="3.40.50.1000:FF:000028">
    <property type="entry name" value="Calcium-transporting P-type ATPase, putative"/>
    <property type="match status" value="1"/>
</dbReference>
<dbReference type="Gene3D" id="1.20.1110.10">
    <property type="entry name" value="Calcium-transporting ATPase, transmembrane domain"/>
    <property type="match status" value="1"/>
</dbReference>
<dbReference type="InterPro" id="IPR044492">
    <property type="entry name" value="P_typ_ATPase_HD_dom"/>
</dbReference>
<comment type="similarity">
    <text evidence="2">Belongs to the cation transport ATPase (P-type) (TC 3.A.3) family. Type IIA subfamily.</text>
</comment>